<dbReference type="AlphaFoldDB" id="W4IPC8"/>
<dbReference type="OrthoDB" id="376275at2759"/>
<organism evidence="2 3">
    <name type="scientific">Plasmodium falciparum NF135/5.C10</name>
    <dbReference type="NCBI Taxonomy" id="1036726"/>
    <lineage>
        <taxon>Eukaryota</taxon>
        <taxon>Sar</taxon>
        <taxon>Alveolata</taxon>
        <taxon>Apicomplexa</taxon>
        <taxon>Aconoidasida</taxon>
        <taxon>Haemosporida</taxon>
        <taxon>Plasmodiidae</taxon>
        <taxon>Plasmodium</taxon>
        <taxon>Plasmodium (Laverania)</taxon>
    </lineage>
</organism>
<protein>
    <recommendedName>
        <fullName evidence="1">J domain-containing protein</fullName>
    </recommendedName>
</protein>
<dbReference type="PROSITE" id="PS50076">
    <property type="entry name" value="DNAJ_2"/>
    <property type="match status" value="1"/>
</dbReference>
<evidence type="ECO:0000313" key="2">
    <source>
        <dbReference type="EMBL" id="ETW45568.1"/>
    </source>
</evidence>
<proteinExistence type="predicted"/>
<dbReference type="EMBL" id="KI926016">
    <property type="protein sequence ID" value="ETW45568.1"/>
    <property type="molecule type" value="Genomic_DNA"/>
</dbReference>
<reference evidence="2 3" key="1">
    <citation type="submission" date="2013-02" db="EMBL/GenBank/DDBJ databases">
        <title>The Genome Annotation of Plasmodium falciparum NF135/5.C10.</title>
        <authorList>
            <consortium name="The Broad Institute Genome Sequencing Platform"/>
            <consortium name="The Broad Institute Genome Sequencing Center for Infectious Disease"/>
            <person name="Neafsey D."/>
            <person name="Hoffman S."/>
            <person name="Volkman S."/>
            <person name="Rosenthal P."/>
            <person name="Walker B."/>
            <person name="Young S.K."/>
            <person name="Zeng Q."/>
            <person name="Gargeya S."/>
            <person name="Fitzgerald M."/>
            <person name="Haas B."/>
            <person name="Abouelleil A."/>
            <person name="Allen A.W."/>
            <person name="Alvarado L."/>
            <person name="Arachchi H.M."/>
            <person name="Berlin A.M."/>
            <person name="Chapman S.B."/>
            <person name="Gainer-Dewar J."/>
            <person name="Goldberg J."/>
            <person name="Griggs A."/>
            <person name="Gujja S."/>
            <person name="Hansen M."/>
            <person name="Howarth C."/>
            <person name="Imamovic A."/>
            <person name="Ireland A."/>
            <person name="Larimer J."/>
            <person name="McCowan C."/>
            <person name="Murphy C."/>
            <person name="Pearson M."/>
            <person name="Poon T.W."/>
            <person name="Priest M."/>
            <person name="Roberts A."/>
            <person name="Saif S."/>
            <person name="Shea T."/>
            <person name="Sisk P."/>
            <person name="Sykes S."/>
            <person name="Wortman J."/>
            <person name="Nusbaum C."/>
            <person name="Birren B."/>
        </authorList>
    </citation>
    <scope>NUCLEOTIDE SEQUENCE [LARGE SCALE GENOMIC DNA]</scope>
    <source>
        <strain evidence="2 3">NF135/5.C10</strain>
    </source>
</reference>
<name>W4IPC8_PLAFA</name>
<evidence type="ECO:0000259" key="1">
    <source>
        <dbReference type="PROSITE" id="PS50076"/>
    </source>
</evidence>
<accession>W4IPC8</accession>
<dbReference type="InterPro" id="IPR036869">
    <property type="entry name" value="J_dom_sf"/>
</dbReference>
<gene>
    <name evidence="2" type="ORF">PFNF135_00087</name>
</gene>
<evidence type="ECO:0000313" key="3">
    <source>
        <dbReference type="Proteomes" id="UP000019114"/>
    </source>
</evidence>
<feature type="domain" description="J" evidence="1">
    <location>
        <begin position="65"/>
        <end position="155"/>
    </location>
</feature>
<dbReference type="InterPro" id="IPR001623">
    <property type="entry name" value="DnaJ_domain"/>
</dbReference>
<dbReference type="Proteomes" id="UP000019114">
    <property type="component" value="Unassembled WGS sequence"/>
</dbReference>
<dbReference type="SUPFAM" id="SSF46565">
    <property type="entry name" value="Chaperone J-domain"/>
    <property type="match status" value="1"/>
</dbReference>
<sequence>MFSRIKHCRYLRIQRVNSNGYDHLKNSYFIHMSYQHMSNEKKEEIKYYEEYKEDCNILSSLRKNDFKHILNHNDKKDINKLKRKLLRLLKDYHPDMYIKEKNVERKKKKEEIFIEIYNKYKNIDRDFQQMGFSDIIDESIYEDEDERRSSYDMEHIYENVEERKDDNVVTCFYNPIMRRYEYLPENTNYIPPNPRQLYNFYKNNFPELPIDKDILKLKHFEMIKLPKNRAKKCRLFYDVKTNELIFLKKKKDFAAIS</sequence>
<reference evidence="2 3" key="2">
    <citation type="submission" date="2013-02" db="EMBL/GenBank/DDBJ databases">
        <title>The Genome Sequence of Plasmodium falciparum NF135/5.C10.</title>
        <authorList>
            <consortium name="The Broad Institute Genome Sequencing Platform"/>
            <consortium name="The Broad Institute Genome Sequencing Center for Infectious Disease"/>
            <person name="Neafsey D."/>
            <person name="Cheeseman I."/>
            <person name="Volkman S."/>
            <person name="Adams J."/>
            <person name="Walker B."/>
            <person name="Young S.K."/>
            <person name="Zeng Q."/>
            <person name="Gargeya S."/>
            <person name="Fitzgerald M."/>
            <person name="Haas B."/>
            <person name="Abouelleil A."/>
            <person name="Alvarado L."/>
            <person name="Arachchi H.M."/>
            <person name="Berlin A.M."/>
            <person name="Chapman S.B."/>
            <person name="Dewar J."/>
            <person name="Goldberg J."/>
            <person name="Griggs A."/>
            <person name="Gujja S."/>
            <person name="Hansen M."/>
            <person name="Howarth C."/>
            <person name="Imamovic A."/>
            <person name="Larimer J."/>
            <person name="McCowan C."/>
            <person name="Murphy C."/>
            <person name="Neiman D."/>
            <person name="Pearson M."/>
            <person name="Priest M."/>
            <person name="Roberts A."/>
            <person name="Saif S."/>
            <person name="Shea T."/>
            <person name="Sisk P."/>
            <person name="Sykes S."/>
            <person name="Wortman J."/>
            <person name="Nusbaum C."/>
            <person name="Birren B."/>
        </authorList>
    </citation>
    <scope>NUCLEOTIDE SEQUENCE [LARGE SCALE GENOMIC DNA]</scope>
    <source>
        <strain evidence="2 3">NF135/5.C10</strain>
    </source>
</reference>